<comment type="cofactor">
    <cofactor evidence="9">
        <name>[4Fe-4S] cluster</name>
        <dbReference type="ChEBI" id="CHEBI:49883"/>
    </cofactor>
    <text evidence="9">Binds 2 [4Fe-4S] clusters per monomer.</text>
</comment>
<dbReference type="PROSITE" id="PS51379">
    <property type="entry name" value="4FE4S_FER_2"/>
    <property type="match status" value="1"/>
</dbReference>
<feature type="binding site" evidence="9">
    <location>
        <position position="145"/>
    </location>
    <ligand>
        <name>cob(II)alamin</name>
        <dbReference type="ChEBI" id="CHEBI:16304"/>
    </ligand>
</feature>
<dbReference type="SUPFAM" id="SSF54862">
    <property type="entry name" value="4Fe-4S ferredoxins"/>
    <property type="match status" value="1"/>
</dbReference>
<proteinExistence type="inferred from homology"/>
<dbReference type="PANTHER" id="PTHR30002">
    <property type="entry name" value="EPOXYQUEUOSINE REDUCTASE"/>
    <property type="match status" value="1"/>
</dbReference>
<comment type="caution">
    <text evidence="11">The sequence shown here is derived from an EMBL/GenBank/DDBJ whole genome shotgun (WGS) entry which is preliminary data.</text>
</comment>
<keyword evidence="7 9" id="KW-0408">Iron</keyword>
<feature type="binding site" evidence="9">
    <location>
        <position position="62"/>
    </location>
    <ligand>
        <name>cob(II)alamin</name>
        <dbReference type="ChEBI" id="CHEBI:16304"/>
    </ligand>
</feature>
<keyword evidence="12" id="KW-1185">Reference proteome</keyword>
<dbReference type="EMBL" id="JAVDWE010000010">
    <property type="protein sequence ID" value="MDR7095713.1"/>
    <property type="molecule type" value="Genomic_DNA"/>
</dbReference>
<protein>
    <recommendedName>
        <fullName evidence="9">Epoxyqueuosine reductase</fullName>
        <ecNumber evidence="9">1.17.99.6</ecNumber>
    </recommendedName>
    <alternativeName>
        <fullName evidence="9">Queuosine biosynthesis protein QueG</fullName>
    </alternativeName>
</protein>
<accession>A0ABU1VET7</accession>
<gene>
    <name evidence="9" type="primary">queG</name>
    <name evidence="11" type="ORF">J2X09_003465</name>
</gene>
<dbReference type="EC" id="1.17.99.6" evidence="9"/>
<dbReference type="PROSITE" id="PS00198">
    <property type="entry name" value="4FE4S_FER_1"/>
    <property type="match status" value="1"/>
</dbReference>
<dbReference type="NCBIfam" id="TIGR00276">
    <property type="entry name" value="tRNA epoxyqueuosine(34) reductase QueG"/>
    <property type="match status" value="1"/>
</dbReference>
<comment type="caution">
    <text evidence="9">Lacks conserved residue(s) required for the propagation of feature annotation.</text>
</comment>
<evidence type="ECO:0000256" key="4">
    <source>
        <dbReference type="ARBA" id="ARBA00022723"/>
    </source>
</evidence>
<evidence type="ECO:0000256" key="5">
    <source>
        <dbReference type="ARBA" id="ARBA00022785"/>
    </source>
</evidence>
<evidence type="ECO:0000256" key="8">
    <source>
        <dbReference type="ARBA" id="ARBA00023014"/>
    </source>
</evidence>
<dbReference type="HAMAP" id="MF_00916">
    <property type="entry name" value="QueG"/>
    <property type="match status" value="1"/>
</dbReference>
<dbReference type="PANTHER" id="PTHR30002:SF4">
    <property type="entry name" value="EPOXYQUEUOSINE REDUCTASE"/>
    <property type="match status" value="1"/>
</dbReference>
<keyword evidence="9" id="KW-0170">Cobalt</keyword>
<evidence type="ECO:0000256" key="9">
    <source>
        <dbReference type="HAMAP-Rule" id="MF_00916"/>
    </source>
</evidence>
<comment type="subunit">
    <text evidence="9">Monomer.</text>
</comment>
<keyword evidence="6 9" id="KW-0560">Oxidoreductase</keyword>
<feature type="binding site" evidence="9">
    <location>
        <position position="252"/>
    </location>
    <ligand>
        <name>[4Fe-4S] cluster</name>
        <dbReference type="ChEBI" id="CHEBI:49883"/>
        <label>2</label>
    </ligand>
</feature>
<feature type="binding site" evidence="9">
    <location>
        <position position="255"/>
    </location>
    <ligand>
        <name>[4Fe-4S] cluster</name>
        <dbReference type="ChEBI" id="CHEBI:49883"/>
        <label>2</label>
    </ligand>
</feature>
<keyword evidence="1 9" id="KW-0004">4Fe-4S</keyword>
<evidence type="ECO:0000313" key="11">
    <source>
        <dbReference type="EMBL" id="MDR7095713.1"/>
    </source>
</evidence>
<feature type="binding site" evidence="9">
    <location>
        <begin position="252"/>
        <end position="253"/>
    </location>
    <ligand>
        <name>cob(II)alamin</name>
        <dbReference type="ChEBI" id="CHEBI:16304"/>
    </ligand>
</feature>
<comment type="function">
    <text evidence="9">Catalyzes the conversion of epoxyqueuosine (oQ) to queuosine (Q), which is a hypermodified base found in the wobble positions of tRNA(Asp), tRNA(Asn), tRNA(His) and tRNA(Tyr).</text>
</comment>
<evidence type="ECO:0000256" key="7">
    <source>
        <dbReference type="ARBA" id="ARBA00023004"/>
    </source>
</evidence>
<dbReference type="InterPro" id="IPR017896">
    <property type="entry name" value="4Fe4S_Fe-S-bd"/>
</dbReference>
<reference evidence="11 12" key="1">
    <citation type="submission" date="2023-07" db="EMBL/GenBank/DDBJ databases">
        <title>Sorghum-associated microbial communities from plants grown in Nebraska, USA.</title>
        <authorList>
            <person name="Schachtman D."/>
        </authorList>
    </citation>
    <scope>NUCLEOTIDE SEQUENCE [LARGE SCALE GENOMIC DNA]</scope>
    <source>
        <strain evidence="11 12">BE240</strain>
    </source>
</reference>
<feature type="binding site" evidence="9">
    <location>
        <position position="209"/>
    </location>
    <ligand>
        <name>[4Fe-4S] cluster</name>
        <dbReference type="ChEBI" id="CHEBI:49883"/>
        <label>2</label>
    </ligand>
</feature>
<feature type="domain" description="4Fe-4S ferredoxin-type" evidence="10">
    <location>
        <begin position="190"/>
        <end position="219"/>
    </location>
</feature>
<comment type="pathway">
    <text evidence="9">tRNA modification; tRNA-queuosine biosynthesis.</text>
</comment>
<comment type="catalytic activity">
    <reaction evidence="9">
        <text>epoxyqueuosine(34) in tRNA + AH2 = queuosine(34) in tRNA + A + H2O</text>
        <dbReference type="Rhea" id="RHEA:32159"/>
        <dbReference type="Rhea" id="RHEA-COMP:18571"/>
        <dbReference type="Rhea" id="RHEA-COMP:18582"/>
        <dbReference type="ChEBI" id="CHEBI:13193"/>
        <dbReference type="ChEBI" id="CHEBI:15377"/>
        <dbReference type="ChEBI" id="CHEBI:17499"/>
        <dbReference type="ChEBI" id="CHEBI:194431"/>
        <dbReference type="ChEBI" id="CHEBI:194443"/>
        <dbReference type="EC" id="1.17.99.6"/>
    </reaction>
</comment>
<feature type="binding site" evidence="9">
    <location>
        <position position="205"/>
    </location>
    <ligand>
        <name>[4Fe-4S] cluster</name>
        <dbReference type="ChEBI" id="CHEBI:49883"/>
        <label>1</label>
    </ligand>
</feature>
<keyword evidence="4 9" id="KW-0479">Metal-binding</keyword>
<evidence type="ECO:0000259" key="10">
    <source>
        <dbReference type="PROSITE" id="PS51379"/>
    </source>
</evidence>
<keyword evidence="5 9" id="KW-0671">Queuosine biosynthesis</keyword>
<dbReference type="InterPro" id="IPR017900">
    <property type="entry name" value="4Fe4S_Fe_S_CS"/>
</dbReference>
<comment type="subcellular location">
    <subcellularLocation>
        <location evidence="9">Cytoplasm</location>
    </subcellularLocation>
</comment>
<dbReference type="Pfam" id="PF08331">
    <property type="entry name" value="QueG_DUF1730"/>
    <property type="match status" value="1"/>
</dbReference>
<evidence type="ECO:0000313" key="12">
    <source>
        <dbReference type="Proteomes" id="UP001265550"/>
    </source>
</evidence>
<comment type="similarity">
    <text evidence="9">Belongs to the QueG family.</text>
</comment>
<keyword evidence="2 9" id="KW-0963">Cytoplasm</keyword>
<dbReference type="Pfam" id="PF13484">
    <property type="entry name" value="Fer4_16"/>
    <property type="match status" value="1"/>
</dbReference>
<dbReference type="Gene3D" id="3.30.70.20">
    <property type="match status" value="1"/>
</dbReference>
<keyword evidence="3 9" id="KW-0819">tRNA processing</keyword>
<feature type="binding site" evidence="9">
    <location>
        <position position="259"/>
    </location>
    <ligand>
        <name>[4Fe-4S] cluster</name>
        <dbReference type="ChEBI" id="CHEBI:49883"/>
        <label>1</label>
    </ligand>
</feature>
<name>A0ABU1VET7_9BURK</name>
<dbReference type="InterPro" id="IPR004453">
    <property type="entry name" value="QueG"/>
</dbReference>
<dbReference type="Proteomes" id="UP001265550">
    <property type="component" value="Unassembled WGS sequence"/>
</dbReference>
<dbReference type="InterPro" id="IPR013542">
    <property type="entry name" value="QueG_DUF1730"/>
</dbReference>
<feature type="binding site" evidence="9">
    <location>
        <position position="227"/>
    </location>
    <ligand>
        <name>cob(II)alamin</name>
        <dbReference type="ChEBI" id="CHEBI:16304"/>
    </ligand>
</feature>
<keyword evidence="9" id="KW-0846">Cobalamin</keyword>
<keyword evidence="8 9" id="KW-0411">Iron-sulfur</keyword>
<evidence type="ECO:0000256" key="3">
    <source>
        <dbReference type="ARBA" id="ARBA00022694"/>
    </source>
</evidence>
<dbReference type="RefSeq" id="WP_310308875.1">
    <property type="nucleotide sequence ID" value="NZ_JAVDWE010000010.1"/>
</dbReference>
<feature type="binding site" evidence="9">
    <location>
        <position position="202"/>
    </location>
    <ligand>
        <name>[4Fe-4S] cluster</name>
        <dbReference type="ChEBI" id="CHEBI:49883"/>
        <label>1</label>
    </ligand>
</feature>
<evidence type="ECO:0000256" key="6">
    <source>
        <dbReference type="ARBA" id="ARBA00023002"/>
    </source>
</evidence>
<evidence type="ECO:0000256" key="2">
    <source>
        <dbReference type="ARBA" id="ARBA00022490"/>
    </source>
</evidence>
<sequence length="361" mass="39850">MKFAFDAAQLVSQIQAWGQELAFSQIGVAGVDLSSAEPGLQAWLSAGWHGDMAYMAAHGMKRARPAELVPGTLSVITARMDYLPRGTPHDWQAHELQRLERPGEAIVSVYARGRDYHKVLRNRLQALAERIQGALGPLGHRVFTDSAPVLEAELAQRSGQGWRGKHTLLLHREGGSMFFLGEIYIDLALPPTEPVSEHCGACSACIDICPSQAITAPGRLDARRCISYLTIEHAGPIPDALRPLMGNRIYGCDDCQLICPWNKFARRSPLPDFDAREGLGGSTLGELFAWSEEEFLRRTEGSPIRRIGHERWLRNIAVALGNALRATQDEALLRVLQTRADHPSALVREHVAWARVQATAH</sequence>
<evidence type="ECO:0000256" key="1">
    <source>
        <dbReference type="ARBA" id="ARBA00022485"/>
    </source>
</evidence>
<feature type="binding site" evidence="9">
    <location>
        <position position="225"/>
    </location>
    <ligand>
        <name>[4Fe-4S] cluster</name>
        <dbReference type="ChEBI" id="CHEBI:49883"/>
        <label>2</label>
    </ligand>
</feature>
<feature type="binding site" evidence="9">
    <location>
        <position position="199"/>
    </location>
    <ligand>
        <name>[4Fe-4S] cluster</name>
        <dbReference type="ChEBI" id="CHEBI:49883"/>
        <label>1</label>
    </ligand>
</feature>
<feature type="binding site" evidence="9">
    <location>
        <position position="169"/>
    </location>
    <ligand>
        <name>cob(II)alamin</name>
        <dbReference type="ChEBI" id="CHEBI:16304"/>
    </ligand>
</feature>
<feature type="binding site" evidence="9">
    <location>
        <position position="180"/>
    </location>
    <ligand>
        <name>cob(II)alamin</name>
        <dbReference type="ChEBI" id="CHEBI:16304"/>
    </ligand>
</feature>
<organism evidence="11 12">
    <name type="scientific">Hydrogenophaga laconesensis</name>
    <dbReference type="NCBI Taxonomy" id="1805971"/>
    <lineage>
        <taxon>Bacteria</taxon>
        <taxon>Pseudomonadati</taxon>
        <taxon>Pseudomonadota</taxon>
        <taxon>Betaproteobacteria</taxon>
        <taxon>Burkholderiales</taxon>
        <taxon>Comamonadaceae</taxon>
        <taxon>Hydrogenophaga</taxon>
    </lineage>
</organism>
<feature type="active site" description="Proton donor" evidence="9">
    <location>
        <position position="145"/>
    </location>
</feature>
<dbReference type="GO" id="GO:0052693">
    <property type="term" value="F:epoxyqueuosine reductase activity"/>
    <property type="evidence" value="ECO:0007669"/>
    <property type="project" value="UniProtKB-EC"/>
</dbReference>
<comment type="cofactor">
    <cofactor evidence="9">
        <name>cob(II)alamin</name>
        <dbReference type="ChEBI" id="CHEBI:16304"/>
    </cofactor>
</comment>